<evidence type="ECO:0000256" key="1">
    <source>
        <dbReference type="ARBA" id="ARBA00005591"/>
    </source>
</evidence>
<dbReference type="InterPro" id="IPR036509">
    <property type="entry name" value="Met_Sox_Rdtase_MsrA_sf"/>
</dbReference>
<evidence type="ECO:0000259" key="6">
    <source>
        <dbReference type="Pfam" id="PF01625"/>
    </source>
</evidence>
<dbReference type="Pfam" id="PF01625">
    <property type="entry name" value="PMSR"/>
    <property type="match status" value="1"/>
</dbReference>
<dbReference type="HAMAP" id="MF_01401">
    <property type="entry name" value="MsrA"/>
    <property type="match status" value="1"/>
</dbReference>
<feature type="domain" description="Peptide methionine sulphoxide reductase MsrA" evidence="6">
    <location>
        <begin position="80"/>
        <end position="225"/>
    </location>
</feature>
<dbReference type="EC" id="1.8.4.11" evidence="2"/>
<sequence length="247" mass="26585">MSISALLIASFGLASQSLPRAAIGERCAPRMGLFDALLGERQGCNYDNLAGRPDSWGRDAAAIALAGEVRTHTTDGLAIATFAGGCFWGIELAFQRVPGVACTAVGYCQGKVSRPTYNEVCGAATGHTEAVQVVYDPAQVEYSALCAVLMGRLGRSMFMTNQVGNDRGPQYRHGIYTHTAEQAEAARAVLDALQAQVPNSKIRTELEPVQIFWPAEEYHQQYLEKGGRFKSPQSAAKGCTDEIRCYG</sequence>
<evidence type="ECO:0000256" key="3">
    <source>
        <dbReference type="ARBA" id="ARBA00023002"/>
    </source>
</evidence>
<evidence type="ECO:0000313" key="8">
    <source>
        <dbReference type="Proteomes" id="UP000751190"/>
    </source>
</evidence>
<dbReference type="AlphaFoldDB" id="A0A8J6C1W3"/>
<dbReference type="PANTHER" id="PTHR43774">
    <property type="entry name" value="PEPTIDE METHIONINE SULFOXIDE REDUCTASE"/>
    <property type="match status" value="1"/>
</dbReference>
<evidence type="ECO:0000256" key="5">
    <source>
        <dbReference type="SAM" id="SignalP"/>
    </source>
</evidence>
<name>A0A8J6C1W3_DIALT</name>
<dbReference type="PANTHER" id="PTHR43774:SF1">
    <property type="entry name" value="PEPTIDE METHIONINE SULFOXIDE REDUCTASE MSRA 2"/>
    <property type="match status" value="1"/>
</dbReference>
<feature type="chain" id="PRO_5035207741" description="peptide-methionine (S)-S-oxide reductase" evidence="5">
    <location>
        <begin position="25"/>
        <end position="247"/>
    </location>
</feature>
<dbReference type="OMA" id="MDNCAIA"/>
<keyword evidence="5" id="KW-0732">Signal</keyword>
<organism evidence="7 8">
    <name type="scientific">Diacronema lutheri</name>
    <name type="common">Unicellular marine alga</name>
    <name type="synonym">Monochrysis lutheri</name>
    <dbReference type="NCBI Taxonomy" id="2081491"/>
    <lineage>
        <taxon>Eukaryota</taxon>
        <taxon>Haptista</taxon>
        <taxon>Haptophyta</taxon>
        <taxon>Pavlovophyceae</taxon>
        <taxon>Pavlovales</taxon>
        <taxon>Pavlovaceae</taxon>
        <taxon>Diacronema</taxon>
    </lineage>
</organism>
<keyword evidence="3" id="KW-0560">Oxidoreductase</keyword>
<evidence type="ECO:0000256" key="4">
    <source>
        <dbReference type="ARBA" id="ARBA00030643"/>
    </source>
</evidence>
<protein>
    <recommendedName>
        <fullName evidence="2">peptide-methionine (S)-S-oxide reductase</fullName>
        <ecNumber evidence="2">1.8.4.11</ecNumber>
    </recommendedName>
    <alternativeName>
        <fullName evidence="4">Peptide-methionine (S)-S-oxide reductase</fullName>
    </alternativeName>
</protein>
<evidence type="ECO:0000256" key="2">
    <source>
        <dbReference type="ARBA" id="ARBA00012502"/>
    </source>
</evidence>
<dbReference type="InterPro" id="IPR002569">
    <property type="entry name" value="Met_Sox_Rdtase_MsrA_dom"/>
</dbReference>
<feature type="signal peptide" evidence="5">
    <location>
        <begin position="1"/>
        <end position="24"/>
    </location>
</feature>
<dbReference type="Gene3D" id="3.30.1060.10">
    <property type="entry name" value="Peptide methionine sulphoxide reductase MsrA"/>
    <property type="match status" value="1"/>
</dbReference>
<keyword evidence="8" id="KW-1185">Reference proteome</keyword>
<dbReference type="EMBL" id="JAGTXO010000060">
    <property type="protein sequence ID" value="KAG8457914.1"/>
    <property type="molecule type" value="Genomic_DNA"/>
</dbReference>
<dbReference type="Proteomes" id="UP000751190">
    <property type="component" value="Unassembled WGS sequence"/>
</dbReference>
<evidence type="ECO:0000313" key="7">
    <source>
        <dbReference type="EMBL" id="KAG8457914.1"/>
    </source>
</evidence>
<comment type="similarity">
    <text evidence="1">Belongs to the MsrA Met sulfoxide reductase family.</text>
</comment>
<dbReference type="OrthoDB" id="77405at2759"/>
<reference evidence="7" key="1">
    <citation type="submission" date="2021-05" db="EMBL/GenBank/DDBJ databases">
        <title>The genome of the haptophyte Pavlova lutheri (Diacronema luteri, Pavlovales) - a model for lipid biosynthesis in eukaryotic algae.</title>
        <authorList>
            <person name="Hulatt C.J."/>
            <person name="Posewitz M.C."/>
        </authorList>
    </citation>
    <scope>NUCLEOTIDE SEQUENCE</scope>
    <source>
        <strain evidence="7">NIVA-4/92</strain>
    </source>
</reference>
<proteinExistence type="inferred from homology"/>
<dbReference type="GO" id="GO:0008113">
    <property type="term" value="F:peptide-methionine (S)-S-oxide reductase activity"/>
    <property type="evidence" value="ECO:0007669"/>
    <property type="project" value="UniProtKB-EC"/>
</dbReference>
<comment type="caution">
    <text evidence="7">The sequence shown here is derived from an EMBL/GenBank/DDBJ whole genome shotgun (WGS) entry which is preliminary data.</text>
</comment>
<dbReference type="NCBIfam" id="TIGR00401">
    <property type="entry name" value="msrA"/>
    <property type="match status" value="1"/>
</dbReference>
<gene>
    <name evidence="7" type="ORF">KFE25_011980</name>
</gene>
<accession>A0A8J6C1W3</accession>
<dbReference type="SUPFAM" id="SSF55068">
    <property type="entry name" value="Peptide methionine sulfoxide reductase"/>
    <property type="match status" value="1"/>
</dbReference>